<organism evidence="2 3">
    <name type="scientific">Rhododendron simsii</name>
    <name type="common">Sims's rhododendron</name>
    <dbReference type="NCBI Taxonomy" id="118357"/>
    <lineage>
        <taxon>Eukaryota</taxon>
        <taxon>Viridiplantae</taxon>
        <taxon>Streptophyta</taxon>
        <taxon>Embryophyta</taxon>
        <taxon>Tracheophyta</taxon>
        <taxon>Spermatophyta</taxon>
        <taxon>Magnoliopsida</taxon>
        <taxon>eudicotyledons</taxon>
        <taxon>Gunneridae</taxon>
        <taxon>Pentapetalae</taxon>
        <taxon>asterids</taxon>
        <taxon>Ericales</taxon>
        <taxon>Ericaceae</taxon>
        <taxon>Ericoideae</taxon>
        <taxon>Rhodoreae</taxon>
        <taxon>Rhododendron</taxon>
    </lineage>
</organism>
<name>A0A834HAB5_RHOSS</name>
<dbReference type="InterPro" id="IPR022075">
    <property type="entry name" value="Symplekin_C"/>
</dbReference>
<dbReference type="AlphaFoldDB" id="A0A834HAB5"/>
<dbReference type="EMBL" id="WJXA01000003">
    <property type="protein sequence ID" value="KAF7148461.1"/>
    <property type="molecule type" value="Genomic_DNA"/>
</dbReference>
<dbReference type="PANTHER" id="PTHR47184">
    <property type="entry name" value="PHOSPHATIDYLINOSITOL 3-AND 4-KINASE FAMILY PROTEIN-RELATED"/>
    <property type="match status" value="1"/>
</dbReference>
<reference evidence="2" key="1">
    <citation type="submission" date="2019-11" db="EMBL/GenBank/DDBJ databases">
        <authorList>
            <person name="Liu Y."/>
            <person name="Hou J."/>
            <person name="Li T.-Q."/>
            <person name="Guan C.-H."/>
            <person name="Wu X."/>
            <person name="Wu H.-Z."/>
            <person name="Ling F."/>
            <person name="Zhang R."/>
            <person name="Shi X.-G."/>
            <person name="Ren J.-P."/>
            <person name="Chen E.-F."/>
            <person name="Sun J.-M."/>
        </authorList>
    </citation>
    <scope>NUCLEOTIDE SEQUENCE</scope>
    <source>
        <strain evidence="2">Adult_tree_wgs_1</strain>
        <tissue evidence="2">Leaves</tissue>
    </source>
</reference>
<evidence type="ECO:0000313" key="3">
    <source>
        <dbReference type="Proteomes" id="UP000626092"/>
    </source>
</evidence>
<accession>A0A834HAB5</accession>
<sequence>MVDQTPLPLLFTRTVIQAIDAFPSLVDFVMEILSKFVSKQVWLLACSFPSVEYVYLVASQAVILIVSTTDVTMFRATHYNCSTIDGDHLVHGDTILE</sequence>
<dbReference type="Proteomes" id="UP000626092">
    <property type="component" value="Unassembled WGS sequence"/>
</dbReference>
<feature type="domain" description="Symplekin C-terminal" evidence="1">
    <location>
        <begin position="1"/>
        <end position="42"/>
    </location>
</feature>
<dbReference type="Pfam" id="PF12295">
    <property type="entry name" value="Symplekin_C"/>
    <property type="match status" value="1"/>
</dbReference>
<gene>
    <name evidence="2" type="ORF">RHSIM_Rhsim03G0219700</name>
</gene>
<dbReference type="OrthoDB" id="331600at2759"/>
<comment type="caution">
    <text evidence="2">The sequence shown here is derived from an EMBL/GenBank/DDBJ whole genome shotgun (WGS) entry which is preliminary data.</text>
</comment>
<dbReference type="PANTHER" id="PTHR47184:SF3">
    <property type="entry name" value="PHOSPHATIDYLINOSITOL 3-AND 4-KINASE FAMILY PROTEIN-RELATED"/>
    <property type="match status" value="1"/>
</dbReference>
<keyword evidence="3" id="KW-1185">Reference proteome</keyword>
<evidence type="ECO:0000259" key="1">
    <source>
        <dbReference type="Pfam" id="PF12295"/>
    </source>
</evidence>
<protein>
    <recommendedName>
        <fullName evidence="1">Symplekin C-terminal domain-containing protein</fullName>
    </recommendedName>
</protein>
<proteinExistence type="predicted"/>
<evidence type="ECO:0000313" key="2">
    <source>
        <dbReference type="EMBL" id="KAF7148461.1"/>
    </source>
</evidence>